<proteinExistence type="predicted"/>
<dbReference type="InterPro" id="IPR001478">
    <property type="entry name" value="PDZ"/>
</dbReference>
<dbReference type="SUPFAM" id="SSF50156">
    <property type="entry name" value="PDZ domain-like"/>
    <property type="match status" value="1"/>
</dbReference>
<organism evidence="2 3">
    <name type="scientific">Calicophoron daubneyi</name>
    <name type="common">Rumen fluke</name>
    <name type="synonym">Paramphistomum daubneyi</name>
    <dbReference type="NCBI Taxonomy" id="300641"/>
    <lineage>
        <taxon>Eukaryota</taxon>
        <taxon>Metazoa</taxon>
        <taxon>Spiralia</taxon>
        <taxon>Lophotrochozoa</taxon>
        <taxon>Platyhelminthes</taxon>
        <taxon>Trematoda</taxon>
        <taxon>Digenea</taxon>
        <taxon>Plagiorchiida</taxon>
        <taxon>Pronocephalata</taxon>
        <taxon>Paramphistomoidea</taxon>
        <taxon>Paramphistomidae</taxon>
        <taxon>Calicophoron</taxon>
    </lineage>
</organism>
<sequence length="350" mass="39202">MGTVESTEATGGFWAFDLLQRRRSSTNTRQMTVSDSRRSMTTIAEDAEWKQDLDSWRERRRRISLMQSPLMLARQLQIREEENRHEEEVRDRVRRLKARRSMSLCTREQYVMNSSPENSLRFLPSKSPKEDNTDRLEFLEKQSNHDTDGASTVINAVNNLQDNFQKDSRIPETTEDGTCGQVNTPNEKPSFVKTEIADGTKSALPALNAEVSQILGPEATEHPVELCSQDGIQNGFAIKSERYVNLRIQPRPGLKEVNLGLTLRAEGSSDTAPFIVERVKPGSSADVCDVQKGDTLVKLDNISLNSGEGTTLDQMKATIAKSAYAKRAVSLCVLRNASENNTDSDSDMKD</sequence>
<feature type="domain" description="PDZ" evidence="1">
    <location>
        <begin position="243"/>
        <end position="322"/>
    </location>
</feature>
<gene>
    <name evidence="2" type="ORF">CDAUBV1_LOCUS16865</name>
</gene>
<accession>A0AAV2TXJ9</accession>
<dbReference type="Gene3D" id="2.30.42.10">
    <property type="match status" value="1"/>
</dbReference>
<dbReference type="Proteomes" id="UP001497525">
    <property type="component" value="Unassembled WGS sequence"/>
</dbReference>
<protein>
    <recommendedName>
        <fullName evidence="1">PDZ domain-containing protein</fullName>
    </recommendedName>
</protein>
<dbReference type="PROSITE" id="PS50106">
    <property type="entry name" value="PDZ"/>
    <property type="match status" value="1"/>
</dbReference>
<comment type="caution">
    <text evidence="2">The sequence shown here is derived from an EMBL/GenBank/DDBJ whole genome shotgun (WGS) entry which is preliminary data.</text>
</comment>
<dbReference type="SMART" id="SM00228">
    <property type="entry name" value="PDZ"/>
    <property type="match status" value="1"/>
</dbReference>
<evidence type="ECO:0000313" key="3">
    <source>
        <dbReference type="Proteomes" id="UP001497525"/>
    </source>
</evidence>
<evidence type="ECO:0000259" key="1">
    <source>
        <dbReference type="PROSITE" id="PS50106"/>
    </source>
</evidence>
<reference evidence="2" key="1">
    <citation type="submission" date="2024-06" db="EMBL/GenBank/DDBJ databases">
        <authorList>
            <person name="Liu X."/>
            <person name="Lenzi L."/>
            <person name="Haldenby T S."/>
            <person name="Uol C."/>
        </authorList>
    </citation>
    <scope>NUCLEOTIDE SEQUENCE</scope>
</reference>
<name>A0AAV2TXJ9_CALDB</name>
<dbReference type="InterPro" id="IPR036034">
    <property type="entry name" value="PDZ_sf"/>
</dbReference>
<dbReference type="AlphaFoldDB" id="A0AAV2TXJ9"/>
<dbReference type="EMBL" id="CAXLJL010000900">
    <property type="protein sequence ID" value="CAL5141582.1"/>
    <property type="molecule type" value="Genomic_DNA"/>
</dbReference>
<evidence type="ECO:0000313" key="2">
    <source>
        <dbReference type="EMBL" id="CAL5141582.1"/>
    </source>
</evidence>